<dbReference type="GO" id="GO:0009103">
    <property type="term" value="P:lipopolysaccharide biosynthetic process"/>
    <property type="evidence" value="ECO:0007669"/>
    <property type="project" value="UniProtKB-ARBA"/>
</dbReference>
<keyword evidence="6 8" id="KW-1133">Transmembrane helix</keyword>
<evidence type="ECO:0000313" key="9">
    <source>
        <dbReference type="EMBL" id="MBO0360896.1"/>
    </source>
</evidence>
<feature type="transmembrane region" description="Helical" evidence="8">
    <location>
        <begin position="333"/>
        <end position="354"/>
    </location>
</feature>
<protein>
    <recommendedName>
        <fullName evidence="11">Glycosyltransferase RgtA/B/C/D-like domain-containing protein</fullName>
    </recommendedName>
</protein>
<evidence type="ECO:0000256" key="6">
    <source>
        <dbReference type="ARBA" id="ARBA00022989"/>
    </source>
</evidence>
<keyword evidence="7 8" id="KW-0472">Membrane</keyword>
<sequence>MATRSNTYVKVYFLLVFLLGVFIFKDYGVSWDESIDRINGMVNAKYIMATLAPEWTEHQLVFTNVPDFAAHLENDHGALFHLPLAFMEVVWPGLDSRTYYLVRHFCIFLTFLLALWSVYKIALVRFKSQLLGLLTSALLLLSPRIFADGFYNGKDLVFLSFFTFGIYTLIRLLERPTLARAALHGFATAIATDVRILGCLLFALSIGMFMIEAIWGEKPKAERRQLGKAISLYCVVAISLTVVGWPYLWEDPAGKFLEAFDKMKRFRWEGDVYYLGQVVKGIELPWHYAPVWIAITTPVAYSLAFLAGAVIWLYTVVRYRFAVLRALEGRIDVLLAGWFSIPLLMVILLHSVIYDGWRHLYFIYPAFLVVAVRGAYAVWQASKNSLVLKRATLVLAVLAGAEAVYTAVRMVAAHPNQQVFFSFLSPEQVEQLFDRDYWGVAYRQGLEWISTHDTAAQLTINAPVSIVLENNLAILKPADRARFKINGTDKERYYLTAYRMHPEAYPDTIGNEVYTLKTNGIKILSVFYRW</sequence>
<feature type="transmembrane region" description="Helical" evidence="8">
    <location>
        <begin position="360"/>
        <end position="379"/>
    </location>
</feature>
<dbReference type="InterPro" id="IPR050297">
    <property type="entry name" value="LipidA_mod_glycosyltrf_83"/>
</dbReference>
<feature type="transmembrane region" description="Helical" evidence="8">
    <location>
        <begin position="391"/>
        <end position="412"/>
    </location>
</feature>
<dbReference type="PANTHER" id="PTHR33908">
    <property type="entry name" value="MANNOSYLTRANSFERASE YKCB-RELATED"/>
    <property type="match status" value="1"/>
</dbReference>
<dbReference type="GO" id="GO:0016763">
    <property type="term" value="F:pentosyltransferase activity"/>
    <property type="evidence" value="ECO:0007669"/>
    <property type="project" value="TreeGrafter"/>
</dbReference>
<evidence type="ECO:0000313" key="10">
    <source>
        <dbReference type="Proteomes" id="UP000664144"/>
    </source>
</evidence>
<dbReference type="PANTHER" id="PTHR33908:SF11">
    <property type="entry name" value="MEMBRANE PROTEIN"/>
    <property type="match status" value="1"/>
</dbReference>
<keyword evidence="10" id="KW-1185">Reference proteome</keyword>
<feature type="transmembrane region" description="Helical" evidence="8">
    <location>
        <begin position="194"/>
        <end position="215"/>
    </location>
</feature>
<feature type="transmembrane region" description="Helical" evidence="8">
    <location>
        <begin position="100"/>
        <end position="118"/>
    </location>
</feature>
<accession>A0A939JD54</accession>
<name>A0A939JD54_9BACT</name>
<proteinExistence type="predicted"/>
<keyword evidence="3" id="KW-0328">Glycosyltransferase</keyword>
<keyword evidence="2" id="KW-1003">Cell membrane</keyword>
<evidence type="ECO:0008006" key="11">
    <source>
        <dbReference type="Google" id="ProtNLM"/>
    </source>
</evidence>
<dbReference type="EMBL" id="JAFLQZ010000026">
    <property type="protein sequence ID" value="MBO0360896.1"/>
    <property type="molecule type" value="Genomic_DNA"/>
</dbReference>
<evidence type="ECO:0000256" key="8">
    <source>
        <dbReference type="SAM" id="Phobius"/>
    </source>
</evidence>
<evidence type="ECO:0000256" key="1">
    <source>
        <dbReference type="ARBA" id="ARBA00004651"/>
    </source>
</evidence>
<gene>
    <name evidence="9" type="ORF">J0X19_23250</name>
</gene>
<evidence type="ECO:0000256" key="3">
    <source>
        <dbReference type="ARBA" id="ARBA00022676"/>
    </source>
</evidence>
<comment type="caution">
    <text evidence="9">The sequence shown here is derived from an EMBL/GenBank/DDBJ whole genome shotgun (WGS) entry which is preliminary data.</text>
</comment>
<evidence type="ECO:0000256" key="7">
    <source>
        <dbReference type="ARBA" id="ARBA00023136"/>
    </source>
</evidence>
<reference evidence="9" key="1">
    <citation type="submission" date="2021-03" db="EMBL/GenBank/DDBJ databases">
        <authorList>
            <person name="Kim M.K."/>
        </authorList>
    </citation>
    <scope>NUCLEOTIDE SEQUENCE</scope>
    <source>
        <strain evidence="9">BT186</strain>
    </source>
</reference>
<dbReference type="AlphaFoldDB" id="A0A939JD54"/>
<feature type="transmembrane region" description="Helical" evidence="8">
    <location>
        <begin position="300"/>
        <end position="321"/>
    </location>
</feature>
<keyword evidence="4" id="KW-0808">Transferase</keyword>
<keyword evidence="5 8" id="KW-0812">Transmembrane</keyword>
<feature type="transmembrane region" description="Helical" evidence="8">
    <location>
        <begin position="130"/>
        <end position="150"/>
    </location>
</feature>
<dbReference type="Proteomes" id="UP000664144">
    <property type="component" value="Unassembled WGS sequence"/>
</dbReference>
<evidence type="ECO:0000256" key="2">
    <source>
        <dbReference type="ARBA" id="ARBA00022475"/>
    </source>
</evidence>
<organism evidence="9 10">
    <name type="scientific">Hymenobacter telluris</name>
    <dbReference type="NCBI Taxonomy" id="2816474"/>
    <lineage>
        <taxon>Bacteria</taxon>
        <taxon>Pseudomonadati</taxon>
        <taxon>Bacteroidota</taxon>
        <taxon>Cytophagia</taxon>
        <taxon>Cytophagales</taxon>
        <taxon>Hymenobacteraceae</taxon>
        <taxon>Hymenobacter</taxon>
    </lineage>
</organism>
<dbReference type="GO" id="GO:0005886">
    <property type="term" value="C:plasma membrane"/>
    <property type="evidence" value="ECO:0007669"/>
    <property type="project" value="UniProtKB-SubCell"/>
</dbReference>
<evidence type="ECO:0000256" key="5">
    <source>
        <dbReference type="ARBA" id="ARBA00022692"/>
    </source>
</evidence>
<feature type="transmembrane region" description="Helical" evidence="8">
    <location>
        <begin position="7"/>
        <end position="24"/>
    </location>
</feature>
<evidence type="ECO:0000256" key="4">
    <source>
        <dbReference type="ARBA" id="ARBA00022679"/>
    </source>
</evidence>
<feature type="transmembrane region" description="Helical" evidence="8">
    <location>
        <begin position="230"/>
        <end position="249"/>
    </location>
</feature>
<comment type="subcellular location">
    <subcellularLocation>
        <location evidence="1">Cell membrane</location>
        <topology evidence="1">Multi-pass membrane protein</topology>
    </subcellularLocation>
</comment>